<gene>
    <name evidence="1" type="ORF">PHET_03693</name>
</gene>
<dbReference type="AlphaFoldDB" id="A0A8J4TG95"/>
<keyword evidence="2" id="KW-1185">Reference proteome</keyword>
<comment type="caution">
    <text evidence="1">The sequence shown here is derived from an EMBL/GenBank/DDBJ whole genome shotgun (WGS) entry which is preliminary data.</text>
</comment>
<protein>
    <submittedName>
        <fullName evidence="1">Uncharacterized protein</fullName>
    </submittedName>
</protein>
<sequence>MKRKTPFTKLLRVQLSEPVVENAVQLNCLQQTSSGITASVGSIRIKKGFSSQTISVQINSFGNGDPTALSCVAQSIGGSQYKFNNSQGDGWYFFNISRINTGQSTLLIPTDGKVWLYPQTAYYTGVSFEASFIVNL</sequence>
<dbReference type="Proteomes" id="UP000748531">
    <property type="component" value="Unassembled WGS sequence"/>
</dbReference>
<accession>A0A8J4TG95</accession>
<evidence type="ECO:0000313" key="2">
    <source>
        <dbReference type="Proteomes" id="UP000748531"/>
    </source>
</evidence>
<dbReference type="EMBL" id="LUCH01002010">
    <property type="protein sequence ID" value="KAF5402132.1"/>
    <property type="molecule type" value="Genomic_DNA"/>
</dbReference>
<evidence type="ECO:0000313" key="1">
    <source>
        <dbReference type="EMBL" id="KAF5402132.1"/>
    </source>
</evidence>
<reference evidence="1" key="1">
    <citation type="submission" date="2019-05" db="EMBL/GenBank/DDBJ databases">
        <title>Annotation for the trematode Paragonimus heterotremus.</title>
        <authorList>
            <person name="Choi Y.-J."/>
        </authorList>
    </citation>
    <scope>NUCLEOTIDE SEQUENCE</scope>
    <source>
        <strain evidence="1">LC</strain>
    </source>
</reference>
<organism evidence="1 2">
    <name type="scientific">Paragonimus heterotremus</name>
    <dbReference type="NCBI Taxonomy" id="100268"/>
    <lineage>
        <taxon>Eukaryota</taxon>
        <taxon>Metazoa</taxon>
        <taxon>Spiralia</taxon>
        <taxon>Lophotrochozoa</taxon>
        <taxon>Platyhelminthes</taxon>
        <taxon>Trematoda</taxon>
        <taxon>Digenea</taxon>
        <taxon>Plagiorchiida</taxon>
        <taxon>Troglotremata</taxon>
        <taxon>Troglotrematidae</taxon>
        <taxon>Paragonimus</taxon>
    </lineage>
</organism>
<proteinExistence type="predicted"/>
<name>A0A8J4TG95_9TREM</name>